<evidence type="ECO:0000256" key="1">
    <source>
        <dbReference type="ARBA" id="ARBA00005189"/>
    </source>
</evidence>
<gene>
    <name evidence="12" type="primary">psd</name>
    <name evidence="13" type="ORF">DES49_1122</name>
</gene>
<dbReference type="EMBL" id="SOAX01000002">
    <property type="protein sequence ID" value="TDT43308.1"/>
    <property type="molecule type" value="Genomic_DNA"/>
</dbReference>
<comment type="pathway">
    <text evidence="1">Lipid metabolism.</text>
</comment>
<feature type="chain" id="PRO_5023444935" description="Phosphatidylserine decarboxylase alpha chain" evidence="12">
    <location>
        <begin position="256"/>
        <end position="289"/>
    </location>
</feature>
<dbReference type="GO" id="GO:0004609">
    <property type="term" value="F:phosphatidylserine decarboxylase activity"/>
    <property type="evidence" value="ECO:0007669"/>
    <property type="project" value="UniProtKB-UniRule"/>
</dbReference>
<comment type="caution">
    <text evidence="13">The sequence shown here is derived from an EMBL/GenBank/DDBJ whole genome shotgun (WGS) entry which is preliminary data.</text>
</comment>
<dbReference type="InterPro" id="IPR033178">
    <property type="entry name" value="PSD_type1_pro"/>
</dbReference>
<comment type="catalytic activity">
    <reaction evidence="12">
        <text>a 1,2-diacyl-sn-glycero-3-phospho-L-serine + H(+) = a 1,2-diacyl-sn-glycero-3-phosphoethanolamine + CO2</text>
        <dbReference type="Rhea" id="RHEA:20828"/>
        <dbReference type="ChEBI" id="CHEBI:15378"/>
        <dbReference type="ChEBI" id="CHEBI:16526"/>
        <dbReference type="ChEBI" id="CHEBI:57262"/>
        <dbReference type="ChEBI" id="CHEBI:64612"/>
        <dbReference type="EC" id="4.1.1.65"/>
    </reaction>
</comment>
<dbReference type="AlphaFoldDB" id="A0A4V3EQX3"/>
<keyword evidence="3 12" id="KW-0444">Lipid biosynthesis</keyword>
<sequence>MSKDLTDSAFVAAQHLAPQHLISRAAGTLANTTNPAIRRRFINWFIARYGVDMNEALEPDPEAYPNFNAFFTRALKADARPLSGDEGTVISPADGTLSQCEEIRRGRLFQAKGQTFSAAELTGEAEPTLEPFEQGLFATIYLSPRDYHRVHMPLTGTLEKMTYIPGRLFSVNPVTTQKVPRLFARNERVVAWFRTERGPMVVVLVGAMIVAGIETVWAGSVAPAGRRMWSQSYPVTGSKALTLERGQEMGRFHLGSTAIVMLPRGQFAPEADLSSGDSLRMGNALARAL</sequence>
<evidence type="ECO:0000313" key="14">
    <source>
        <dbReference type="Proteomes" id="UP000295830"/>
    </source>
</evidence>
<evidence type="ECO:0000256" key="6">
    <source>
        <dbReference type="ARBA" id="ARBA00023136"/>
    </source>
</evidence>
<evidence type="ECO:0000256" key="8">
    <source>
        <dbReference type="ARBA" id="ARBA00023209"/>
    </source>
</evidence>
<evidence type="ECO:0000256" key="9">
    <source>
        <dbReference type="ARBA" id="ARBA00023239"/>
    </source>
</evidence>
<comment type="subcellular location">
    <subcellularLocation>
        <location evidence="12">Cell membrane</location>
        <topology evidence="12">Peripheral membrane protein</topology>
    </subcellularLocation>
</comment>
<feature type="site" description="Cleavage (non-hydrolytic); by autocatalysis" evidence="12">
    <location>
        <begin position="255"/>
        <end position="256"/>
    </location>
</feature>
<dbReference type="InterPro" id="IPR033177">
    <property type="entry name" value="PSD-B"/>
</dbReference>
<evidence type="ECO:0000313" key="13">
    <source>
        <dbReference type="EMBL" id="TDT43308.1"/>
    </source>
</evidence>
<feature type="active site" description="Charge relay system; for autoendoproteolytic cleavage activity" evidence="12">
    <location>
        <position position="256"/>
    </location>
</feature>
<comment type="pathway">
    <text evidence="12">Phospholipid metabolism; phosphatidylethanolamine biosynthesis; phosphatidylethanolamine from CDP-diacylglycerol: step 2/2.</text>
</comment>
<dbReference type="HAMAP" id="MF_00662">
    <property type="entry name" value="PS_decarb_PSD_B_type1"/>
    <property type="match status" value="1"/>
</dbReference>
<dbReference type="PANTHER" id="PTHR10067:SF6">
    <property type="entry name" value="PHOSPHATIDYLSERINE DECARBOXYLASE PROENZYME, MITOCHONDRIAL"/>
    <property type="match status" value="1"/>
</dbReference>
<evidence type="ECO:0000256" key="10">
    <source>
        <dbReference type="ARBA" id="ARBA00023264"/>
    </source>
</evidence>
<accession>A0A4V3EQX3</accession>
<comment type="subunit">
    <text evidence="12">Heterodimer of a large membrane-associated beta subunit and a small pyruvoyl-containing alpha subunit.</text>
</comment>
<keyword evidence="7 12" id="KW-0865">Zymogen</keyword>
<dbReference type="RefSeq" id="WP_243864903.1">
    <property type="nucleotide sequence ID" value="NZ_SOAX01000002.1"/>
</dbReference>
<dbReference type="Pfam" id="PF02666">
    <property type="entry name" value="PS_Dcarbxylase"/>
    <property type="match status" value="1"/>
</dbReference>
<evidence type="ECO:0000256" key="5">
    <source>
        <dbReference type="ARBA" id="ARBA00023098"/>
    </source>
</evidence>
<dbReference type="UniPathway" id="UPA00558">
    <property type="reaction ID" value="UER00616"/>
</dbReference>
<organism evidence="13 14">
    <name type="scientific">Halospina denitrificans</name>
    <dbReference type="NCBI Taxonomy" id="332522"/>
    <lineage>
        <taxon>Bacteria</taxon>
        <taxon>Pseudomonadati</taxon>
        <taxon>Pseudomonadota</taxon>
        <taxon>Gammaproteobacteria</taxon>
        <taxon>Halospina</taxon>
    </lineage>
</organism>
<evidence type="ECO:0000256" key="3">
    <source>
        <dbReference type="ARBA" id="ARBA00022516"/>
    </source>
</evidence>
<keyword evidence="14" id="KW-1185">Reference proteome</keyword>
<feature type="active site" description="Charge relay system; for autoendoproteolytic cleavage activity" evidence="12">
    <location>
        <position position="94"/>
    </location>
</feature>
<keyword evidence="4 12" id="KW-0210">Decarboxylase</keyword>
<dbReference type="NCBIfam" id="TIGR00163">
    <property type="entry name" value="PS_decarb"/>
    <property type="match status" value="1"/>
</dbReference>
<keyword evidence="8 12" id="KW-0594">Phospholipid biosynthesis</keyword>
<comment type="PTM">
    <text evidence="12">Is synthesized initially as an inactive proenzyme. Formation of the active enzyme involves a self-maturation process in which the active site pyruvoyl group is generated from an internal serine residue via an autocatalytic post-translational modification. Two non-identical subunits are generated from the proenzyme in this reaction, and the pyruvate is formed at the N-terminus of the alpha chain, which is derived from the carboxyl end of the proenzyme. The autoendoproteolytic cleavage occurs by a canonical serine protease mechanism, in which the side chain hydroxyl group of the serine supplies its oxygen atom to form the C-terminus of the beta chain, while the remainder of the serine residue undergoes an oxidative deamination to produce ammonia and the pyruvoyl prosthetic group on the alpha chain. During this reaction, the Ser that is part of the protease active site of the proenzyme becomes the pyruvoyl prosthetic group, which constitutes an essential element of the active site of the mature decarboxylase.</text>
</comment>
<comment type="function">
    <text evidence="12">Catalyzes the formation of phosphatidylethanolamine (PtdEtn) from phosphatidylserine (PtdSer).</text>
</comment>
<keyword evidence="10 12" id="KW-1208">Phospholipid metabolism</keyword>
<evidence type="ECO:0000256" key="2">
    <source>
        <dbReference type="ARBA" id="ARBA00022475"/>
    </source>
</evidence>
<proteinExistence type="inferred from homology"/>
<dbReference type="GO" id="GO:0006646">
    <property type="term" value="P:phosphatidylethanolamine biosynthetic process"/>
    <property type="evidence" value="ECO:0007669"/>
    <property type="project" value="UniProtKB-UniRule"/>
</dbReference>
<keyword evidence="6 12" id="KW-0472">Membrane</keyword>
<evidence type="ECO:0000256" key="7">
    <source>
        <dbReference type="ARBA" id="ARBA00023145"/>
    </source>
</evidence>
<comment type="similarity">
    <text evidence="12">Belongs to the phosphatidylserine decarboxylase family. PSD-B subfamily. Prokaryotic type I sub-subfamily.</text>
</comment>
<dbReference type="InterPro" id="IPR003817">
    <property type="entry name" value="PS_Dcarbxylase"/>
</dbReference>
<dbReference type="PANTHER" id="PTHR10067">
    <property type="entry name" value="PHOSPHATIDYLSERINE DECARBOXYLASE"/>
    <property type="match status" value="1"/>
</dbReference>
<reference evidence="13 14" key="1">
    <citation type="submission" date="2019-03" db="EMBL/GenBank/DDBJ databases">
        <title>Genomic Encyclopedia of Type Strains, Phase IV (KMG-IV): sequencing the most valuable type-strain genomes for metagenomic binning, comparative biology and taxonomic classification.</title>
        <authorList>
            <person name="Goeker M."/>
        </authorList>
    </citation>
    <scope>NUCLEOTIDE SEQUENCE [LARGE SCALE GENOMIC DNA]</scope>
    <source>
        <strain evidence="13 14">DSM 15505</strain>
    </source>
</reference>
<keyword evidence="5 12" id="KW-0443">Lipid metabolism</keyword>
<keyword evidence="9 12" id="KW-0456">Lyase</keyword>
<dbReference type="GO" id="GO:0005886">
    <property type="term" value="C:plasma membrane"/>
    <property type="evidence" value="ECO:0007669"/>
    <property type="project" value="UniProtKB-SubCell"/>
</dbReference>
<name>A0A4V3EQX3_9GAMM</name>
<feature type="chain" id="PRO_5023444937" description="Phosphatidylserine decarboxylase beta chain" evidence="12">
    <location>
        <begin position="1"/>
        <end position="255"/>
    </location>
</feature>
<evidence type="ECO:0000256" key="4">
    <source>
        <dbReference type="ARBA" id="ARBA00022793"/>
    </source>
</evidence>
<feature type="active site" description="Schiff-base intermediate with substrate; via pyruvic acid; for decarboxylase activity" evidence="12">
    <location>
        <position position="256"/>
    </location>
</feature>
<evidence type="ECO:0000256" key="12">
    <source>
        <dbReference type="HAMAP-Rule" id="MF_00662"/>
    </source>
</evidence>
<comment type="cofactor">
    <cofactor evidence="12">
        <name>pyruvate</name>
        <dbReference type="ChEBI" id="CHEBI:15361"/>
    </cofactor>
    <text evidence="12">Binds 1 pyruvoyl group covalently per subunit.</text>
</comment>
<dbReference type="Proteomes" id="UP000295830">
    <property type="component" value="Unassembled WGS sequence"/>
</dbReference>
<keyword evidence="11 12" id="KW-0670">Pyruvate</keyword>
<feature type="active site" description="Charge relay system; for autoendoproteolytic cleavage activity" evidence="12">
    <location>
        <position position="151"/>
    </location>
</feature>
<keyword evidence="2 12" id="KW-1003">Cell membrane</keyword>
<protein>
    <recommendedName>
        <fullName evidence="12">Phosphatidylserine decarboxylase proenzyme</fullName>
        <ecNumber evidence="12">4.1.1.65</ecNumber>
    </recommendedName>
    <component>
        <recommendedName>
            <fullName evidence="12">Phosphatidylserine decarboxylase alpha chain</fullName>
        </recommendedName>
    </component>
    <component>
        <recommendedName>
            <fullName evidence="12">Phosphatidylserine decarboxylase beta chain</fullName>
        </recommendedName>
    </component>
</protein>
<evidence type="ECO:0000256" key="11">
    <source>
        <dbReference type="ARBA" id="ARBA00023317"/>
    </source>
</evidence>
<feature type="modified residue" description="Pyruvic acid (Ser); by autocatalysis" evidence="12">
    <location>
        <position position="256"/>
    </location>
</feature>
<dbReference type="EC" id="4.1.1.65" evidence="12"/>